<evidence type="ECO:0000256" key="6">
    <source>
        <dbReference type="ARBA" id="ARBA00022723"/>
    </source>
</evidence>
<evidence type="ECO:0000256" key="1">
    <source>
        <dbReference type="ARBA" id="ARBA00004123"/>
    </source>
</evidence>
<feature type="region of interest" description="Disordered" evidence="13">
    <location>
        <begin position="148"/>
        <end position="179"/>
    </location>
</feature>
<comment type="catalytic activity">
    <reaction evidence="12">
        <text>DNA(n) + a 2'-deoxyribonucleoside 5'-triphosphate = DNA(n+1) + diphosphate</text>
        <dbReference type="Rhea" id="RHEA:22508"/>
        <dbReference type="Rhea" id="RHEA-COMP:17339"/>
        <dbReference type="Rhea" id="RHEA-COMP:17340"/>
        <dbReference type="ChEBI" id="CHEBI:33019"/>
        <dbReference type="ChEBI" id="CHEBI:61560"/>
        <dbReference type="ChEBI" id="CHEBI:173112"/>
        <dbReference type="EC" id="2.7.7.7"/>
    </reaction>
</comment>
<dbReference type="Gene3D" id="2.40.50.730">
    <property type="match status" value="1"/>
</dbReference>
<evidence type="ECO:0000256" key="10">
    <source>
        <dbReference type="ARBA" id="ARBA00023125"/>
    </source>
</evidence>
<evidence type="ECO:0000259" key="14">
    <source>
        <dbReference type="Pfam" id="PF00136"/>
    </source>
</evidence>
<dbReference type="GO" id="GO:0000510">
    <property type="term" value="F:H3-H4 histone complex chaperone activity"/>
    <property type="evidence" value="ECO:0007669"/>
    <property type="project" value="EnsemblFungi"/>
</dbReference>
<dbReference type="PRINTS" id="PR00106">
    <property type="entry name" value="DNAPOLB"/>
</dbReference>
<feature type="region of interest" description="Disordered" evidence="13">
    <location>
        <begin position="82"/>
        <end position="103"/>
    </location>
</feature>
<dbReference type="Gene3D" id="3.30.70.2820">
    <property type="match status" value="1"/>
</dbReference>
<name>A0A1E4TFY1_9ASCO</name>
<keyword evidence="10 12" id="KW-0238">DNA-binding</keyword>
<dbReference type="GO" id="GO:0006302">
    <property type="term" value="P:double-strand break repair"/>
    <property type="evidence" value="ECO:0007669"/>
    <property type="project" value="EnsemblFungi"/>
</dbReference>
<keyword evidence="7" id="KW-0863">Zinc-finger</keyword>
<dbReference type="Gene3D" id="3.30.420.10">
    <property type="entry name" value="Ribonuclease H-like superfamily/Ribonuclease H"/>
    <property type="match status" value="1"/>
</dbReference>
<dbReference type="GO" id="GO:0006272">
    <property type="term" value="P:leading strand elongation"/>
    <property type="evidence" value="ECO:0007669"/>
    <property type="project" value="TreeGrafter"/>
</dbReference>
<evidence type="ECO:0000256" key="5">
    <source>
        <dbReference type="ARBA" id="ARBA00022705"/>
    </source>
</evidence>
<dbReference type="InterPro" id="IPR006172">
    <property type="entry name" value="DNA-dir_DNA_pol_B"/>
</dbReference>
<dbReference type="GO" id="GO:0003697">
    <property type="term" value="F:single-stranded DNA binding"/>
    <property type="evidence" value="ECO:0007669"/>
    <property type="project" value="TreeGrafter"/>
</dbReference>
<feature type="domain" description="DNA-directed DNA polymerase family B multifunctional" evidence="14">
    <location>
        <begin position="761"/>
        <end position="1194"/>
    </location>
</feature>
<dbReference type="Gene3D" id="1.10.132.60">
    <property type="entry name" value="DNA polymerase family B, C-terminal domain"/>
    <property type="match status" value="1"/>
</dbReference>
<dbReference type="InterPro" id="IPR024647">
    <property type="entry name" value="DNA_pol_a_cat_su_N"/>
</dbReference>
<dbReference type="GO" id="GO:0006273">
    <property type="term" value="P:lagging strand elongation"/>
    <property type="evidence" value="ECO:0007669"/>
    <property type="project" value="TreeGrafter"/>
</dbReference>
<dbReference type="EMBL" id="KV453842">
    <property type="protein sequence ID" value="ODV90674.1"/>
    <property type="molecule type" value="Genomic_DNA"/>
</dbReference>
<protein>
    <recommendedName>
        <fullName evidence="12">DNA polymerase</fullName>
        <ecNumber evidence="12">2.7.7.7</ecNumber>
    </recommendedName>
</protein>
<dbReference type="Pfam" id="PF08996">
    <property type="entry name" value="zf-DNA_Pol"/>
    <property type="match status" value="1"/>
</dbReference>
<dbReference type="InterPro" id="IPR006133">
    <property type="entry name" value="DNA-dir_DNA_pol_B_exonuc"/>
</dbReference>
<comment type="subcellular location">
    <subcellularLocation>
        <location evidence="1">Nucleus</location>
    </subcellularLocation>
</comment>
<dbReference type="NCBIfam" id="TIGR00592">
    <property type="entry name" value="pol2"/>
    <property type="match status" value="1"/>
</dbReference>
<evidence type="ECO:0000313" key="19">
    <source>
        <dbReference type="Proteomes" id="UP000095023"/>
    </source>
</evidence>
<evidence type="ECO:0000256" key="4">
    <source>
        <dbReference type="ARBA" id="ARBA00022695"/>
    </source>
</evidence>
<dbReference type="CDD" id="cd05776">
    <property type="entry name" value="DNA_polB_alpha_exo"/>
    <property type="match status" value="1"/>
</dbReference>
<dbReference type="InterPro" id="IPR043502">
    <property type="entry name" value="DNA/RNA_pol_sf"/>
</dbReference>
<comment type="similarity">
    <text evidence="2 12">Belongs to the DNA polymerase type-B family.</text>
</comment>
<dbReference type="InterPro" id="IPR042087">
    <property type="entry name" value="DNA_pol_B_thumb"/>
</dbReference>
<dbReference type="InterPro" id="IPR045846">
    <property type="entry name" value="POLBc_alpha"/>
</dbReference>
<feature type="compositionally biased region" description="Basic residues" evidence="13">
    <location>
        <begin position="90"/>
        <end position="99"/>
    </location>
</feature>
<evidence type="ECO:0000259" key="16">
    <source>
        <dbReference type="Pfam" id="PF08996"/>
    </source>
</evidence>
<feature type="compositionally biased region" description="Polar residues" evidence="13">
    <location>
        <begin position="162"/>
        <end position="174"/>
    </location>
</feature>
<keyword evidence="4 12" id="KW-0548">Nucleotidyltransferase</keyword>
<dbReference type="InterPro" id="IPR015088">
    <property type="entry name" value="Znf_DNA-dir_DNA_pol_B_alpha"/>
</dbReference>
<evidence type="ECO:0000256" key="8">
    <source>
        <dbReference type="ARBA" id="ARBA00022833"/>
    </source>
</evidence>
<evidence type="ECO:0000259" key="15">
    <source>
        <dbReference type="Pfam" id="PF03104"/>
    </source>
</evidence>
<feature type="domain" description="DNA polymerase alpha catalytic subunit N-terminal" evidence="17">
    <location>
        <begin position="13"/>
        <end position="77"/>
    </location>
</feature>
<keyword evidence="11" id="KW-0539">Nucleus</keyword>
<dbReference type="CDD" id="cd05532">
    <property type="entry name" value="POLBc_alpha"/>
    <property type="match status" value="1"/>
</dbReference>
<dbReference type="InterPro" id="IPR012337">
    <property type="entry name" value="RNaseH-like_sf"/>
</dbReference>
<dbReference type="EC" id="2.7.7.7" evidence="12"/>
<feature type="compositionally biased region" description="Polar residues" evidence="13">
    <location>
        <begin position="230"/>
        <end position="245"/>
    </location>
</feature>
<keyword evidence="3 12" id="KW-0808">Transferase</keyword>
<keyword evidence="6" id="KW-0479">Metal-binding</keyword>
<evidence type="ECO:0000256" key="2">
    <source>
        <dbReference type="ARBA" id="ARBA00005755"/>
    </source>
</evidence>
<dbReference type="InterPro" id="IPR038256">
    <property type="entry name" value="Pol_alpha_znc_sf"/>
</dbReference>
<evidence type="ECO:0000313" key="18">
    <source>
        <dbReference type="EMBL" id="ODV90674.1"/>
    </source>
</evidence>
<dbReference type="InterPro" id="IPR006134">
    <property type="entry name" value="DNA-dir_DNA_pol_B_multi_dom"/>
</dbReference>
<dbReference type="GO" id="GO:1902975">
    <property type="term" value="P:mitotic DNA replication initiation"/>
    <property type="evidence" value="ECO:0007669"/>
    <property type="project" value="InterPro"/>
</dbReference>
<dbReference type="PROSITE" id="PS00116">
    <property type="entry name" value="DNA_POLYMERASE_B"/>
    <property type="match status" value="1"/>
</dbReference>
<dbReference type="GO" id="GO:0003682">
    <property type="term" value="F:chromatin binding"/>
    <property type="evidence" value="ECO:0007669"/>
    <property type="project" value="TreeGrafter"/>
</dbReference>
<dbReference type="GO" id="GO:0006279">
    <property type="term" value="P:premeiotic DNA replication"/>
    <property type="evidence" value="ECO:0007669"/>
    <property type="project" value="EnsemblFungi"/>
</dbReference>
<dbReference type="InterPro" id="IPR023211">
    <property type="entry name" value="DNA_pol_palm_dom_sf"/>
</dbReference>
<organism evidence="18 19">
    <name type="scientific">Tortispora caseinolytica NRRL Y-17796</name>
    <dbReference type="NCBI Taxonomy" id="767744"/>
    <lineage>
        <taxon>Eukaryota</taxon>
        <taxon>Fungi</taxon>
        <taxon>Dikarya</taxon>
        <taxon>Ascomycota</taxon>
        <taxon>Saccharomycotina</taxon>
        <taxon>Trigonopsidomycetes</taxon>
        <taxon>Trigonopsidales</taxon>
        <taxon>Trigonopsidaceae</taxon>
        <taxon>Tortispora</taxon>
    </lineage>
</organism>
<dbReference type="Pfam" id="PF00136">
    <property type="entry name" value="DNA_pol_B"/>
    <property type="match status" value="1"/>
</dbReference>
<dbReference type="GO" id="GO:0000731">
    <property type="term" value="P:DNA synthesis involved in DNA repair"/>
    <property type="evidence" value="ECO:0007669"/>
    <property type="project" value="EnsemblFungi"/>
</dbReference>
<proteinExistence type="inferred from homology"/>
<dbReference type="PANTHER" id="PTHR45861">
    <property type="entry name" value="DNA POLYMERASE ALPHA CATALYTIC SUBUNIT"/>
    <property type="match status" value="1"/>
</dbReference>
<feature type="domain" description="Zinc finger DNA-directed DNA polymerase family B alpha" evidence="16">
    <location>
        <begin position="1235"/>
        <end position="1431"/>
    </location>
</feature>
<accession>A0A1E4TFY1</accession>
<dbReference type="Gene3D" id="3.90.1600.10">
    <property type="entry name" value="Palm domain of DNA polymerase"/>
    <property type="match status" value="2"/>
</dbReference>
<evidence type="ECO:0000256" key="7">
    <source>
        <dbReference type="ARBA" id="ARBA00022771"/>
    </source>
</evidence>
<dbReference type="GO" id="GO:0006278">
    <property type="term" value="P:RNA-templated DNA biosynthetic process"/>
    <property type="evidence" value="ECO:0007669"/>
    <property type="project" value="EnsemblFungi"/>
</dbReference>
<dbReference type="InterPro" id="IPR017964">
    <property type="entry name" value="DNA-dir_DNA_pol_B_CS"/>
</dbReference>
<dbReference type="Gene3D" id="1.10.3200.20">
    <property type="entry name" value="DNA Polymerase alpha, zinc finger"/>
    <property type="match status" value="1"/>
</dbReference>
<evidence type="ECO:0000256" key="9">
    <source>
        <dbReference type="ARBA" id="ARBA00022932"/>
    </source>
</evidence>
<dbReference type="SMART" id="SM00486">
    <property type="entry name" value="POLBc"/>
    <property type="match status" value="1"/>
</dbReference>
<evidence type="ECO:0000256" key="12">
    <source>
        <dbReference type="RuleBase" id="RU000442"/>
    </source>
</evidence>
<dbReference type="GO" id="GO:0003887">
    <property type="term" value="F:DNA-directed DNA polymerase activity"/>
    <property type="evidence" value="ECO:0007669"/>
    <property type="project" value="UniProtKB-KW"/>
</dbReference>
<evidence type="ECO:0000256" key="11">
    <source>
        <dbReference type="ARBA" id="ARBA00023242"/>
    </source>
</evidence>
<dbReference type="InterPro" id="IPR036397">
    <property type="entry name" value="RNaseH_sf"/>
</dbReference>
<dbReference type="Pfam" id="PF12254">
    <property type="entry name" value="DNA_pol_alpha_N"/>
    <property type="match status" value="1"/>
</dbReference>
<dbReference type="SUPFAM" id="SSF56672">
    <property type="entry name" value="DNA/RNA polymerases"/>
    <property type="match status" value="1"/>
</dbReference>
<evidence type="ECO:0000259" key="17">
    <source>
        <dbReference type="Pfam" id="PF12254"/>
    </source>
</evidence>
<feature type="region of interest" description="Disordered" evidence="13">
    <location>
        <begin position="193"/>
        <end position="265"/>
    </location>
</feature>
<keyword evidence="9 12" id="KW-0239">DNA-directed DNA polymerase</keyword>
<keyword evidence="19" id="KW-1185">Reference proteome</keyword>
<dbReference type="SUPFAM" id="SSF53098">
    <property type="entry name" value="Ribonuclease H-like"/>
    <property type="match status" value="1"/>
</dbReference>
<dbReference type="GO" id="GO:0008270">
    <property type="term" value="F:zinc ion binding"/>
    <property type="evidence" value="ECO:0007669"/>
    <property type="project" value="UniProtKB-KW"/>
</dbReference>
<dbReference type="GO" id="GO:0005658">
    <property type="term" value="C:alpha DNA polymerase:primase complex"/>
    <property type="evidence" value="ECO:0007669"/>
    <property type="project" value="EnsemblFungi"/>
</dbReference>
<evidence type="ECO:0000256" key="13">
    <source>
        <dbReference type="SAM" id="MobiDB-lite"/>
    </source>
</evidence>
<dbReference type="GO" id="GO:0000166">
    <property type="term" value="F:nucleotide binding"/>
    <property type="evidence" value="ECO:0007669"/>
    <property type="project" value="InterPro"/>
</dbReference>
<keyword evidence="8" id="KW-0862">Zinc</keyword>
<gene>
    <name evidence="18" type="ORF">CANCADRAFT_50974</name>
</gene>
<dbReference type="Pfam" id="PF03104">
    <property type="entry name" value="DNA_pol_B_exo1"/>
    <property type="match status" value="1"/>
</dbReference>
<dbReference type="OrthoDB" id="6755010at2759"/>
<feature type="domain" description="DNA-directed DNA polymerase family B exonuclease" evidence="15">
    <location>
        <begin position="454"/>
        <end position="696"/>
    </location>
</feature>
<evidence type="ECO:0000256" key="3">
    <source>
        <dbReference type="ARBA" id="ARBA00022679"/>
    </source>
</evidence>
<sequence>MSRSSKAGSTSALAELRALRKSGKTRIITYESDQEDIYDEVDDDKYKEYAQNRLKEDDFVVDDKGEGYIETGGYDWEERENYSDNDMVNKPHRGKKKTRKEVIESKTKQVASLAAFLNDKAPSFKKDMVSITSNENDDALIGDLIDEITSKPSLRDSDTTTKQHSLAHTTSPIDSASKDATLANVDDILAELEDSPINRKRLSPETSRYAGISSPRSDKSSPRVKRRLVLQNSPSKQTSNVSSTLPVKKLEASMRLSDDDDEDDEEEIIVRRPTGVKYAPPSLDKAQSNPTHSDLFDDIDPLGDIEEFPEQPEQPVATDITIDTVMSDDAVLFYWMDYHESNADLFLFGKVKINDSDSVTSCMVRIYGIERSLFILPRKTGEDQGNEFSMSDVEEEVKEICQRNKITNFGRKVCHKRYAFGLEDVPAESEYLNVRYSYATSASPFQRPGRTFSRVFGTTTSLFEQFILDRDIMGPCWLKINSPEFVSTACKSWSEVELIVRDSSNLSVAPGNKTSNPPPMNIMAIGIRTVFNAKSNTREIVAVSTRTFPDLKNDTASSSEEVKSRHVTLIRPPDQIFPYGFTTVASKLSATVKRFDSERTLLNHFFALLLAEDIDIIAGHNLEKVDISLILSRCKALGVGDCNKLGRLRSGDQRHKAQHNIHDLRRAATGRLLCDLTNVFGQSLAPNCTSYELSEMCQIELGINRPAVDTDITRTPGMDTPEGLLRLIEQCARDTQYIGSLVLKTKIISLSRELTCLSGNAWTRTLAGTRSDRNESLLLHEFTRAGYVVPDKLQGNLNSNKSEGGKKDTYIGGLVFEPECGLYENYVLVMDFNSLYPSIIREFNICFTTINWAPHKQITDEDIRTLEYPSSNVEQGIFPRIIANLINKRGEVKRLLADPSKGSEIERTQWDTRQLALKLTANSMYGCLGYTKSRFYAKPLAMMITHRGREILRRTKDLATENSLQVIYGDTDSVMIHTRMKNYEQALSIGREFKTVVNKQYHHLEIDIDYVFQKLLLHAKKKYAALKVSKVDGKLKSRIEVRGLDMRRREFCQWSKDISQYCLDQLLSDDDAATSLANIRSHLTEVSDNLRHREVPLESLLIHTGLGKDPAEYGKDGNNMPSVRIALRKRSNGEPVSAGDIISYVVAESTDPKSSVADNAYTLSEMKGNSALRPDVMYYLDKQVMPVVRRLCEPLEELDNASIAECLGLNAAKYLKAQRLLGSGSNEELSRLETTISDAERFADCEALKIRCLGCSTELVYRGTMRADSDSNENNTAETPEVSFASAGGIRCPACSADIPVQTLSSQAVIFARSKIRKYYERYLICDSDSCERRTRSVSVIPNRCGGRDGLYCGDCRGKVKLEYGDKELYTQLLYLFSIFDVDRMKKNLSEQEGEMILAERNRKYLEPVRGAIGRYLDQCGRRFVNMKQLFAELNVK</sequence>
<dbReference type="FunFam" id="3.30.70.2820:FF:000001">
    <property type="entry name" value="DNA polymerase"/>
    <property type="match status" value="1"/>
</dbReference>
<dbReference type="PANTHER" id="PTHR45861:SF1">
    <property type="entry name" value="DNA POLYMERASE ALPHA CATALYTIC SUBUNIT"/>
    <property type="match status" value="1"/>
</dbReference>
<dbReference type="Proteomes" id="UP000095023">
    <property type="component" value="Unassembled WGS sequence"/>
</dbReference>
<dbReference type="GO" id="GO:0003688">
    <property type="term" value="F:DNA replication origin binding"/>
    <property type="evidence" value="ECO:0007669"/>
    <property type="project" value="TreeGrafter"/>
</dbReference>
<keyword evidence="5 12" id="KW-0235">DNA replication</keyword>
<reference evidence="19" key="1">
    <citation type="submission" date="2016-02" db="EMBL/GenBank/DDBJ databases">
        <title>Comparative genomics of biotechnologically important yeasts.</title>
        <authorList>
            <consortium name="DOE Joint Genome Institute"/>
            <person name="Riley R."/>
            <person name="Haridas S."/>
            <person name="Wolfe K.H."/>
            <person name="Lopes M.R."/>
            <person name="Hittinger C.T."/>
            <person name="Goker M."/>
            <person name="Salamov A."/>
            <person name="Wisecaver J."/>
            <person name="Long T.M."/>
            <person name="Aerts A.L."/>
            <person name="Barry K."/>
            <person name="Choi C."/>
            <person name="Clum A."/>
            <person name="Coughlan A.Y."/>
            <person name="Deshpande S."/>
            <person name="Douglass A.P."/>
            <person name="Hanson S.J."/>
            <person name="Klenk H.-P."/>
            <person name="Labutti K."/>
            <person name="Lapidus A."/>
            <person name="Lindquist E."/>
            <person name="Lipzen A."/>
            <person name="Meier-Kolthoff J.P."/>
            <person name="Ohm R.A."/>
            <person name="Otillar R.P."/>
            <person name="Pangilinan J."/>
            <person name="Peng Y."/>
            <person name="Rokas A."/>
            <person name="Rosa C.A."/>
            <person name="Scheuner C."/>
            <person name="Sibirny A.A."/>
            <person name="Slot J.C."/>
            <person name="Stielow J.B."/>
            <person name="Sun H."/>
            <person name="Kurtzman C.P."/>
            <person name="Blackwell M."/>
            <person name="Jeffries T.W."/>
            <person name="Grigoriev I.V."/>
        </authorList>
    </citation>
    <scope>NUCLEOTIDE SEQUENCE [LARGE SCALE GENOMIC DNA]</scope>
    <source>
        <strain evidence="19">NRRL Y-17796</strain>
    </source>
</reference>